<gene>
    <name evidence="2" type="ORF">T11_7732</name>
</gene>
<evidence type="ECO:0000313" key="3">
    <source>
        <dbReference type="Proteomes" id="UP000055024"/>
    </source>
</evidence>
<dbReference type="Proteomes" id="UP000055024">
    <property type="component" value="Unassembled WGS sequence"/>
</dbReference>
<organism evidence="2 3">
    <name type="scientific">Trichinella zimbabwensis</name>
    <dbReference type="NCBI Taxonomy" id="268475"/>
    <lineage>
        <taxon>Eukaryota</taxon>
        <taxon>Metazoa</taxon>
        <taxon>Ecdysozoa</taxon>
        <taxon>Nematoda</taxon>
        <taxon>Enoplea</taxon>
        <taxon>Dorylaimia</taxon>
        <taxon>Trichinellida</taxon>
        <taxon>Trichinellidae</taxon>
        <taxon>Trichinella</taxon>
    </lineage>
</organism>
<accession>A0A0V1H7N5</accession>
<protein>
    <submittedName>
        <fullName evidence="2">Uncharacterized protein</fullName>
    </submittedName>
</protein>
<evidence type="ECO:0000256" key="1">
    <source>
        <dbReference type="SAM" id="MobiDB-lite"/>
    </source>
</evidence>
<feature type="region of interest" description="Disordered" evidence="1">
    <location>
        <begin position="1"/>
        <end position="27"/>
    </location>
</feature>
<sequence>MRTSEAIYSTTTGQFPTISERKSNRRGKRLRKFSRRIGLVEREESKRCKRRMNSDVWRSPSYSLWNAWSIR</sequence>
<dbReference type="EMBL" id="JYDP01000120">
    <property type="protein sequence ID" value="KRZ06358.1"/>
    <property type="molecule type" value="Genomic_DNA"/>
</dbReference>
<feature type="compositionally biased region" description="Polar residues" evidence="1">
    <location>
        <begin position="1"/>
        <end position="17"/>
    </location>
</feature>
<name>A0A0V1H7N5_9BILA</name>
<keyword evidence="3" id="KW-1185">Reference proteome</keyword>
<reference evidence="2 3" key="1">
    <citation type="submission" date="2015-01" db="EMBL/GenBank/DDBJ databases">
        <title>Evolution of Trichinella species and genotypes.</title>
        <authorList>
            <person name="Korhonen P.K."/>
            <person name="Edoardo P."/>
            <person name="Giuseppe L.R."/>
            <person name="Gasser R.B."/>
        </authorList>
    </citation>
    <scope>NUCLEOTIDE SEQUENCE [LARGE SCALE GENOMIC DNA]</scope>
    <source>
        <strain evidence="2">ISS1029</strain>
    </source>
</reference>
<comment type="caution">
    <text evidence="2">The sequence shown here is derived from an EMBL/GenBank/DDBJ whole genome shotgun (WGS) entry which is preliminary data.</text>
</comment>
<evidence type="ECO:0000313" key="2">
    <source>
        <dbReference type="EMBL" id="KRZ06358.1"/>
    </source>
</evidence>
<proteinExistence type="predicted"/>
<dbReference type="AlphaFoldDB" id="A0A0V1H7N5"/>